<organism evidence="1 2">
    <name type="scientific">Shewanella psychromarinicola</name>
    <dbReference type="NCBI Taxonomy" id="2487742"/>
    <lineage>
        <taxon>Bacteria</taxon>
        <taxon>Pseudomonadati</taxon>
        <taxon>Pseudomonadota</taxon>
        <taxon>Gammaproteobacteria</taxon>
        <taxon>Alteromonadales</taxon>
        <taxon>Shewanellaceae</taxon>
        <taxon>Shewanella</taxon>
    </lineage>
</organism>
<gene>
    <name evidence="1" type="ORF">EGC77_13370</name>
</gene>
<sequence>MSIGGGSRANNLLFRERLLNEFTSAFKSEHDLKFDSDSRQLLEAIRTLYQQAKIDLSLISEELCFYLSLSQKHT</sequence>
<proteinExistence type="predicted"/>
<dbReference type="EMBL" id="RKKB01000005">
    <property type="protein sequence ID" value="RPA31380.1"/>
    <property type="molecule type" value="Genomic_DNA"/>
</dbReference>
<comment type="caution">
    <text evidence="1">The sequence shown here is derived from an EMBL/GenBank/DDBJ whole genome shotgun (WGS) entry which is preliminary data.</text>
</comment>
<evidence type="ECO:0000313" key="2">
    <source>
        <dbReference type="Proteomes" id="UP000278855"/>
    </source>
</evidence>
<dbReference type="AlphaFoldDB" id="A0A3N4EAW9"/>
<dbReference type="Proteomes" id="UP000278855">
    <property type="component" value="Unassembled WGS sequence"/>
</dbReference>
<evidence type="ECO:0000313" key="1">
    <source>
        <dbReference type="EMBL" id="RPA31380.1"/>
    </source>
</evidence>
<name>A0A3N4EAW9_9GAMM</name>
<protein>
    <submittedName>
        <fullName evidence="1">Uncharacterized protein</fullName>
    </submittedName>
</protein>
<reference evidence="2" key="1">
    <citation type="submission" date="2018-11" db="EMBL/GenBank/DDBJ databases">
        <title>Shewanella sp. R106.</title>
        <authorList>
            <person name="Hwang Y.J."/>
            <person name="Hwang C.Y."/>
        </authorList>
    </citation>
    <scope>NUCLEOTIDE SEQUENCE [LARGE SCALE GENOMIC DNA]</scope>
    <source>
        <strain evidence="2">R106</strain>
    </source>
</reference>
<accession>A0A3N4EAW9</accession>